<feature type="region of interest" description="Disordered" evidence="1">
    <location>
        <begin position="71"/>
        <end position="149"/>
    </location>
</feature>
<evidence type="ECO:0008006" key="4">
    <source>
        <dbReference type="Google" id="ProtNLM"/>
    </source>
</evidence>
<evidence type="ECO:0000313" key="3">
    <source>
        <dbReference type="Proteomes" id="UP001652700"/>
    </source>
</evidence>
<keyword evidence="3" id="KW-1185">Reference proteome</keyword>
<dbReference type="RefSeq" id="XP_050500849.1">
    <property type="nucleotide sequence ID" value="XM_050644892.1"/>
</dbReference>
<dbReference type="Proteomes" id="UP001652700">
    <property type="component" value="Unplaced"/>
</dbReference>
<feature type="compositionally biased region" description="Low complexity" evidence="1">
    <location>
        <begin position="73"/>
        <end position="108"/>
    </location>
</feature>
<reference evidence="2" key="1">
    <citation type="submission" date="2025-05" db="UniProtKB">
        <authorList>
            <consortium name="EnsemblMetazoa"/>
        </authorList>
    </citation>
    <scope>IDENTIFICATION</scope>
</reference>
<proteinExistence type="predicted"/>
<evidence type="ECO:0000256" key="1">
    <source>
        <dbReference type="SAM" id="MobiDB-lite"/>
    </source>
</evidence>
<evidence type="ECO:0000313" key="2">
    <source>
        <dbReference type="EnsemblMetazoa" id="XP_050500849.1"/>
    </source>
</evidence>
<protein>
    <recommendedName>
        <fullName evidence="4">GATA zinc finger domain-containing protein 14-like</fullName>
    </recommendedName>
</protein>
<name>A0ABM5JSD7_DIAVI</name>
<dbReference type="GeneID" id="126880827"/>
<feature type="compositionally biased region" description="Polar residues" evidence="1">
    <location>
        <begin position="109"/>
        <end position="137"/>
    </location>
</feature>
<feature type="region of interest" description="Disordered" evidence="1">
    <location>
        <begin position="29"/>
        <end position="55"/>
    </location>
</feature>
<dbReference type="EnsemblMetazoa" id="XM_050644892.1">
    <property type="protein sequence ID" value="XP_050500849.1"/>
    <property type="gene ID" value="LOC126880827"/>
</dbReference>
<sequence>MFLDLVNPKDLLQAQIRIRRELQLSYFEIQKTNRPNPPRPNQNNQPIRRPNFQPPRCTFCGRIGHSNNECHSRQNSQNNSQNFNDTRNFSSYQNFNNAQNNGFQRQNFSPNNNYQNTRPNEQQRSQFTPNQNNSQIRPSVIHKNPNYSNDRHRAHFVNYEPDYVNDYTSDPIENYHYDDFSDNNYPPPDYYPSFDQSTDLIDSQDYQDFLTVPNQNHPPENVISMKEPLSQIQNQIQTLNLDDMNPSLNFPDQEFCRSHAVYSKNLYYITDASNKFKLLIDTGAETETNSRSNDSPNQIKNQIKIDPRSEQISNLTCHLSNTDAILYKKENDKVHTPNALVNVNNKEEFLSPIVNGKTIPKIIDFSDTEIKSSSNHPILNFLSNDNLVNYCTDKSDRNNNIKSRLRTEHINEEERVTNICSKYKNERTIQSENSDEHPFNVLP</sequence>
<feature type="compositionally biased region" description="Low complexity" evidence="1">
    <location>
        <begin position="41"/>
        <end position="55"/>
    </location>
</feature>
<organism evidence="2 3">
    <name type="scientific">Diabrotica virgifera virgifera</name>
    <name type="common">western corn rootworm</name>
    <dbReference type="NCBI Taxonomy" id="50390"/>
    <lineage>
        <taxon>Eukaryota</taxon>
        <taxon>Metazoa</taxon>
        <taxon>Ecdysozoa</taxon>
        <taxon>Arthropoda</taxon>
        <taxon>Hexapoda</taxon>
        <taxon>Insecta</taxon>
        <taxon>Pterygota</taxon>
        <taxon>Neoptera</taxon>
        <taxon>Endopterygota</taxon>
        <taxon>Coleoptera</taxon>
        <taxon>Polyphaga</taxon>
        <taxon>Cucujiformia</taxon>
        <taxon>Chrysomeloidea</taxon>
        <taxon>Chrysomelidae</taxon>
        <taxon>Galerucinae</taxon>
        <taxon>Diabroticina</taxon>
        <taxon>Diabroticites</taxon>
        <taxon>Diabrotica</taxon>
    </lineage>
</organism>
<accession>A0ABM5JSD7</accession>